<protein>
    <recommendedName>
        <fullName evidence="4">Baseplate protein J-like domain-containing protein</fullName>
    </recommendedName>
</protein>
<evidence type="ECO:0000256" key="1">
    <source>
        <dbReference type="SAM" id="Phobius"/>
    </source>
</evidence>
<feature type="transmembrane region" description="Helical" evidence="1">
    <location>
        <begin position="227"/>
        <end position="249"/>
    </location>
</feature>
<reference evidence="2 3" key="1">
    <citation type="journal article" date="2020" name="Biotechnol. Biofuels">
        <title>New insights from the biogas microbiome by comprehensive genome-resolved metagenomics of nearly 1600 species originating from multiple anaerobic digesters.</title>
        <authorList>
            <person name="Campanaro S."/>
            <person name="Treu L."/>
            <person name="Rodriguez-R L.M."/>
            <person name="Kovalovszki A."/>
            <person name="Ziels R.M."/>
            <person name="Maus I."/>
            <person name="Zhu X."/>
            <person name="Kougias P.G."/>
            <person name="Basile A."/>
            <person name="Luo G."/>
            <person name="Schluter A."/>
            <person name="Konstantinidis K.T."/>
            <person name="Angelidaki I."/>
        </authorList>
    </citation>
    <scope>NUCLEOTIDE SEQUENCE [LARGE SCALE GENOMIC DNA]</scope>
    <source>
        <strain evidence="2">AS06rmzACSIP_421</strain>
    </source>
</reference>
<keyword evidence="1" id="KW-0472">Membrane</keyword>
<feature type="non-terminal residue" evidence="2">
    <location>
        <position position="344"/>
    </location>
</feature>
<evidence type="ECO:0000313" key="3">
    <source>
        <dbReference type="Proteomes" id="UP000554004"/>
    </source>
</evidence>
<sequence>MEEKSQTTKIVIDTEHELTDLVREIHRTKADRIVLTFTEHTDLLISPINLKVISEAAQRENKLLIAQIIQNPIGIRNAKLAGIKTIDTPSNPTEYEWEEASELIISKKREKLERKKILETVAIQPDQKEVFEEKVEENIEKSIPTKEDIKEETGQEPIKKDYIDKRGLKTRSPFISIDQDMPSAPIEEPINIVDEKRKPSFKLKNAVSIKRILPNIKTNGNFNKKKVLRIFLFIFVPLLLLSILGGFLFNEFGTFVKIKIFVESKPVAIESVLTGDSEIDKIDFEELKIPIKTEEASKGLSNTITATGVASKGEKAEGKVTISYDANCEDEDTSDITLPVGQII</sequence>
<evidence type="ECO:0000313" key="2">
    <source>
        <dbReference type="EMBL" id="NLE30922.1"/>
    </source>
</evidence>
<dbReference type="AlphaFoldDB" id="A0A847ET90"/>
<keyword evidence="1" id="KW-1133">Transmembrane helix</keyword>
<proteinExistence type="predicted"/>
<organism evidence="2 3">
    <name type="scientific">Candidatus Dojkabacteria bacterium</name>
    <dbReference type="NCBI Taxonomy" id="2099670"/>
    <lineage>
        <taxon>Bacteria</taxon>
        <taxon>Candidatus Dojkabacteria</taxon>
    </lineage>
</organism>
<accession>A0A847ET90</accession>
<dbReference type="EMBL" id="JAAZAL010000050">
    <property type="protein sequence ID" value="NLE30922.1"/>
    <property type="molecule type" value="Genomic_DNA"/>
</dbReference>
<dbReference type="Proteomes" id="UP000554004">
    <property type="component" value="Unassembled WGS sequence"/>
</dbReference>
<gene>
    <name evidence="2" type="ORF">GX618_01440</name>
</gene>
<evidence type="ECO:0008006" key="4">
    <source>
        <dbReference type="Google" id="ProtNLM"/>
    </source>
</evidence>
<name>A0A847ET90_9BACT</name>
<keyword evidence="1" id="KW-0812">Transmembrane</keyword>
<comment type="caution">
    <text evidence="2">The sequence shown here is derived from an EMBL/GenBank/DDBJ whole genome shotgun (WGS) entry which is preliminary data.</text>
</comment>